<dbReference type="SMART" id="SM00983">
    <property type="entry name" value="TPK_B1_binding"/>
    <property type="match status" value="1"/>
</dbReference>
<dbReference type="GO" id="GO:0004788">
    <property type="term" value="F:thiamine diphosphokinase activity"/>
    <property type="evidence" value="ECO:0007669"/>
    <property type="project" value="InterPro"/>
</dbReference>
<dbReference type="Gene3D" id="3.40.50.10240">
    <property type="entry name" value="Thiamin pyrophosphokinase, catalytic domain"/>
    <property type="match status" value="1"/>
</dbReference>
<dbReference type="GO" id="GO:0016301">
    <property type="term" value="F:kinase activity"/>
    <property type="evidence" value="ECO:0007669"/>
    <property type="project" value="UniProtKB-KW"/>
</dbReference>
<keyword evidence="3" id="KW-0418">Kinase</keyword>
<sequence length="329" mass="35985">MMMGSQRVHRHSLSFLYPSLARLRSLGEAEARKDDGPLVVSEAFDVIVLNWRLPGFFTHLWDRASLRICADGALNRIAAWAGCRGFGLFQRISTTSAERAGWLPDVVVGDLDSADGELVERLVREHGGRRIAVDAGPVAGMTYDARAGVWANVDVSGIRPGQPPWIVRVPDQNSSDISKCIAMWQHIPRHKRSSTLCIVGSFGGRMDHQIAHLQALYAFSDPADSIVLLGDASASLLLHGSTQDCAVENVIHHRWGEYEGSYCALVPLVPCRSVTTKGLVWNLHNEPLRFGKGGLVSTSNKIDPQSHVVSVRTDEPLVWMIGIPSASEP</sequence>
<dbReference type="PANTHER" id="PTHR13622:SF8">
    <property type="entry name" value="THIAMIN PYROPHOSPHOKINASE 1"/>
    <property type="match status" value="1"/>
</dbReference>
<gene>
    <name evidence="6" type="ORF">ANDGO_00327</name>
</gene>
<dbReference type="GO" id="GO:0030975">
    <property type="term" value="F:thiamine binding"/>
    <property type="evidence" value="ECO:0007669"/>
    <property type="project" value="InterPro"/>
</dbReference>
<evidence type="ECO:0000256" key="2">
    <source>
        <dbReference type="ARBA" id="ARBA00022741"/>
    </source>
</evidence>
<keyword evidence="4" id="KW-0067">ATP-binding</keyword>
<dbReference type="GO" id="GO:0009229">
    <property type="term" value="P:thiamine diphosphate biosynthetic process"/>
    <property type="evidence" value="ECO:0007669"/>
    <property type="project" value="InterPro"/>
</dbReference>
<evidence type="ECO:0000256" key="1">
    <source>
        <dbReference type="ARBA" id="ARBA00022679"/>
    </source>
</evidence>
<dbReference type="PANTHER" id="PTHR13622">
    <property type="entry name" value="THIAMIN PYROPHOSPHOKINASE"/>
    <property type="match status" value="1"/>
</dbReference>
<evidence type="ECO:0000256" key="3">
    <source>
        <dbReference type="ARBA" id="ARBA00022777"/>
    </source>
</evidence>
<dbReference type="InterPro" id="IPR006282">
    <property type="entry name" value="Thi_PPkinase"/>
</dbReference>
<evidence type="ECO:0000259" key="5">
    <source>
        <dbReference type="SMART" id="SM00983"/>
    </source>
</evidence>
<dbReference type="GO" id="GO:0006772">
    <property type="term" value="P:thiamine metabolic process"/>
    <property type="evidence" value="ECO:0007669"/>
    <property type="project" value="InterPro"/>
</dbReference>
<evidence type="ECO:0000256" key="4">
    <source>
        <dbReference type="ARBA" id="ARBA00022840"/>
    </source>
</evidence>
<proteinExistence type="predicted"/>
<dbReference type="InterPro" id="IPR007373">
    <property type="entry name" value="Thiamin_PyroPKinase_B1-bd"/>
</dbReference>
<organism evidence="6 7">
    <name type="scientific">Andalucia godoyi</name>
    <name type="common">Flagellate</name>
    <dbReference type="NCBI Taxonomy" id="505711"/>
    <lineage>
        <taxon>Eukaryota</taxon>
        <taxon>Discoba</taxon>
        <taxon>Jakobida</taxon>
        <taxon>Andalucina</taxon>
        <taxon>Andaluciidae</taxon>
        <taxon>Andalucia</taxon>
    </lineage>
</organism>
<dbReference type="SUPFAM" id="SSF63999">
    <property type="entry name" value="Thiamin pyrophosphokinase, catalytic domain"/>
    <property type="match status" value="1"/>
</dbReference>
<dbReference type="OrthoDB" id="25149at2759"/>
<dbReference type="SUPFAM" id="SSF63862">
    <property type="entry name" value="Thiamin pyrophosphokinase, substrate-binding domain"/>
    <property type="match status" value="1"/>
</dbReference>
<dbReference type="CDD" id="cd07995">
    <property type="entry name" value="TPK"/>
    <property type="match status" value="1"/>
</dbReference>
<keyword evidence="2" id="KW-0547">Nucleotide-binding</keyword>
<dbReference type="Proteomes" id="UP000799049">
    <property type="component" value="Unassembled WGS sequence"/>
</dbReference>
<dbReference type="Pfam" id="PF04265">
    <property type="entry name" value="TPK_B1_binding"/>
    <property type="match status" value="1"/>
</dbReference>
<dbReference type="AlphaFoldDB" id="A0A8K0AHI8"/>
<name>A0A8K0AHI8_ANDGO</name>
<dbReference type="InterPro" id="IPR036371">
    <property type="entry name" value="TPK_B1-bd_sf"/>
</dbReference>
<protein>
    <submittedName>
        <fullName evidence="6">Mitochondrial thiamine pyrophosphokinase</fullName>
    </submittedName>
</protein>
<reference evidence="6" key="1">
    <citation type="submission" date="2019-09" db="EMBL/GenBank/DDBJ databases">
        <title>The Mitochondrial Proteome of the Jakobid, Andalucia godoyi, a Protist With the Most Gene-Rich and Bacteria-Like Mitochondrial Genome.</title>
        <authorList>
            <person name="Gray M.W."/>
            <person name="Burger G."/>
            <person name="Derelle R."/>
            <person name="Klimes V."/>
            <person name="Leger M."/>
            <person name="Sarrasin M."/>
            <person name="Vlcek C."/>
            <person name="Roger A.J."/>
            <person name="Elias M."/>
            <person name="Lang B.F."/>
        </authorList>
    </citation>
    <scope>NUCLEOTIDE SEQUENCE</scope>
    <source>
        <strain evidence="6">And28</strain>
    </source>
</reference>
<evidence type="ECO:0000313" key="6">
    <source>
        <dbReference type="EMBL" id="KAF0852441.1"/>
    </source>
</evidence>
<dbReference type="InterPro" id="IPR036759">
    <property type="entry name" value="TPK_catalytic_sf"/>
</dbReference>
<comment type="caution">
    <text evidence="6">The sequence shown here is derived from an EMBL/GenBank/DDBJ whole genome shotgun (WGS) entry which is preliminary data.</text>
</comment>
<dbReference type="EMBL" id="VRVR01000036">
    <property type="protein sequence ID" value="KAF0852441.1"/>
    <property type="molecule type" value="Genomic_DNA"/>
</dbReference>
<keyword evidence="1" id="KW-0808">Transferase</keyword>
<evidence type="ECO:0000313" key="7">
    <source>
        <dbReference type="Proteomes" id="UP000799049"/>
    </source>
</evidence>
<keyword evidence="7" id="KW-1185">Reference proteome</keyword>
<accession>A0A8K0AHI8</accession>
<feature type="domain" description="Thiamin pyrophosphokinase thiamin-binding" evidence="5">
    <location>
        <begin position="256"/>
        <end position="317"/>
    </location>
</feature>
<dbReference type="InterPro" id="IPR007371">
    <property type="entry name" value="TPK_catalytic"/>
</dbReference>
<dbReference type="GO" id="GO:0005524">
    <property type="term" value="F:ATP binding"/>
    <property type="evidence" value="ECO:0007669"/>
    <property type="project" value="UniProtKB-KW"/>
</dbReference>
<dbReference type="Pfam" id="PF04263">
    <property type="entry name" value="TPK_catalytic"/>
    <property type="match status" value="2"/>
</dbReference>